<proteinExistence type="predicted"/>
<dbReference type="Proteomes" id="UP000663868">
    <property type="component" value="Unassembled WGS sequence"/>
</dbReference>
<dbReference type="EMBL" id="CAJOBB010000500">
    <property type="protein sequence ID" value="CAF3693428.1"/>
    <property type="molecule type" value="Genomic_DNA"/>
</dbReference>
<comment type="caution">
    <text evidence="1">The sequence shown here is derived from an EMBL/GenBank/DDBJ whole genome shotgun (WGS) entry which is preliminary data.</text>
</comment>
<accession>A0A818U800</accession>
<protein>
    <submittedName>
        <fullName evidence="1">Uncharacterized protein</fullName>
    </submittedName>
</protein>
<name>A0A818U800_9BILA</name>
<dbReference type="AlphaFoldDB" id="A0A818U800"/>
<organism evidence="1 2">
    <name type="scientific">Adineta steineri</name>
    <dbReference type="NCBI Taxonomy" id="433720"/>
    <lineage>
        <taxon>Eukaryota</taxon>
        <taxon>Metazoa</taxon>
        <taxon>Spiralia</taxon>
        <taxon>Gnathifera</taxon>
        <taxon>Rotifera</taxon>
        <taxon>Eurotatoria</taxon>
        <taxon>Bdelloidea</taxon>
        <taxon>Adinetida</taxon>
        <taxon>Adinetidae</taxon>
        <taxon>Adineta</taxon>
    </lineage>
</organism>
<reference evidence="1" key="1">
    <citation type="submission" date="2021-02" db="EMBL/GenBank/DDBJ databases">
        <authorList>
            <person name="Nowell W R."/>
        </authorList>
    </citation>
    <scope>NUCLEOTIDE SEQUENCE</scope>
</reference>
<evidence type="ECO:0000313" key="1">
    <source>
        <dbReference type="EMBL" id="CAF3693428.1"/>
    </source>
</evidence>
<gene>
    <name evidence="1" type="ORF">KXQ929_LOCUS10518</name>
</gene>
<sequence length="286" mass="33199">MSNKHKIEAVHSLSSPLTLTTTEDVGLEWSSNTLNEYTLAYTFFNLKQNNVQLHWILDRKKIEEQLNNPYLLLNELFGLSNVINCFRLCISSDRIRMYFIIGILLNKDIFLEVHQSSIYLPHMEHLLYQSSCVNIRKYSINLLNLIRDEKLKNILGHGSEIQTLRKHTVSSRNQQRNIKNSTPELSGTGRFRAGLIDLDIQVLIAHTTGDTEIQKYFVLILKEINNLCGNIILFITDLILLFNNEQIKNKHMYLLKILFDHDKLYCIIGTRTLSGYRKYNGTNPIS</sequence>
<evidence type="ECO:0000313" key="2">
    <source>
        <dbReference type="Proteomes" id="UP000663868"/>
    </source>
</evidence>